<dbReference type="GO" id="GO:0032259">
    <property type="term" value="P:methylation"/>
    <property type="evidence" value="ECO:0007669"/>
    <property type="project" value="InterPro"/>
</dbReference>
<proteinExistence type="predicted"/>
<protein>
    <recommendedName>
        <fullName evidence="4">Modification methylase</fullName>
    </recommendedName>
</protein>
<dbReference type="Proteomes" id="UP000535078">
    <property type="component" value="Unassembled WGS sequence"/>
</dbReference>
<dbReference type="GO" id="GO:0003676">
    <property type="term" value="F:nucleic acid binding"/>
    <property type="evidence" value="ECO:0007669"/>
    <property type="project" value="InterPro"/>
</dbReference>
<dbReference type="InterPro" id="IPR002052">
    <property type="entry name" value="DNA_methylase_N6_adenine_CS"/>
</dbReference>
<gene>
    <name evidence="2" type="ORF">GGR90_002217</name>
</gene>
<feature type="region of interest" description="Disordered" evidence="1">
    <location>
        <begin position="1"/>
        <end position="51"/>
    </location>
</feature>
<comment type="caution">
    <text evidence="2">The sequence shown here is derived from an EMBL/GenBank/DDBJ whole genome shotgun (WGS) entry which is preliminary data.</text>
</comment>
<dbReference type="Pfam" id="PF13651">
    <property type="entry name" value="EcoRI_methylase"/>
    <property type="match status" value="1"/>
</dbReference>
<dbReference type="AlphaFoldDB" id="A0A7X5XRN3"/>
<organism evidence="2 3">
    <name type="scientific">Sphingopyxis italica</name>
    <dbReference type="NCBI Taxonomy" id="1129133"/>
    <lineage>
        <taxon>Bacteria</taxon>
        <taxon>Pseudomonadati</taxon>
        <taxon>Pseudomonadota</taxon>
        <taxon>Alphaproteobacteria</taxon>
        <taxon>Sphingomonadales</taxon>
        <taxon>Sphingomonadaceae</taxon>
        <taxon>Sphingopyxis</taxon>
    </lineage>
</organism>
<feature type="compositionally biased region" description="Basic and acidic residues" evidence="1">
    <location>
        <begin position="1"/>
        <end position="35"/>
    </location>
</feature>
<name>A0A7X5XRN3_9SPHN</name>
<dbReference type="InterPro" id="IPR025247">
    <property type="entry name" value="EcoRI-like_methylase"/>
</dbReference>
<feature type="compositionally biased region" description="Polar residues" evidence="1">
    <location>
        <begin position="38"/>
        <end position="47"/>
    </location>
</feature>
<sequence length="393" mass="44485">MTQHSDSRQADRPTGRQADRPTGRQADRPTGRQADRPTVSSAGNRTLSKAKKDKNDEFYTQLVDIENELRHYRDQLRGKTIFCNCDDPFESNFFRYFALNFNTLGLKKLIATCHVKSSIAGAQLPLFDMEGLKPEGKLPYAIEINAVPDHDGDGATDLADVEYLLRHDANSSRPLEGDADYSGGDFRSRECVALLEEADIVVTNPPFSLFREYVAQLVDYGKQFLIIGNQNAITYKGVFTFIKNNKMWLGIDNGGTKWFRVPNDYDIQTESRKKIKDGVKYFSMGSVVWFTNMDNPKRHDSIPLFKKYSSAEYPAYDNYDAIDVARVADIPIDYDGVMGVPITFLDKYNPEHFELVGSNRDVGQDPSGVYGRGSMLHGKETFKRLFIRRKTGA</sequence>
<dbReference type="EMBL" id="JAATIT010000002">
    <property type="protein sequence ID" value="NJB90042.1"/>
    <property type="molecule type" value="Genomic_DNA"/>
</dbReference>
<evidence type="ECO:0000256" key="1">
    <source>
        <dbReference type="SAM" id="MobiDB-lite"/>
    </source>
</evidence>
<evidence type="ECO:0000313" key="2">
    <source>
        <dbReference type="EMBL" id="NJB90042.1"/>
    </source>
</evidence>
<evidence type="ECO:0008006" key="4">
    <source>
        <dbReference type="Google" id="ProtNLM"/>
    </source>
</evidence>
<keyword evidence="3" id="KW-1185">Reference proteome</keyword>
<evidence type="ECO:0000313" key="3">
    <source>
        <dbReference type="Proteomes" id="UP000535078"/>
    </source>
</evidence>
<accession>A0A7X5XRN3</accession>
<reference evidence="2 3" key="1">
    <citation type="submission" date="2020-03" db="EMBL/GenBank/DDBJ databases">
        <title>Genomic Encyclopedia of Type Strains, Phase IV (KMG-IV): sequencing the most valuable type-strain genomes for metagenomic binning, comparative biology and taxonomic classification.</title>
        <authorList>
            <person name="Goeker M."/>
        </authorList>
    </citation>
    <scope>NUCLEOTIDE SEQUENCE [LARGE SCALE GENOMIC DNA]</scope>
    <source>
        <strain evidence="2 3">DSM 25229</strain>
    </source>
</reference>
<dbReference type="RefSeq" id="WP_209023683.1">
    <property type="nucleotide sequence ID" value="NZ_JAATIT010000002.1"/>
</dbReference>
<dbReference type="PROSITE" id="PS00092">
    <property type="entry name" value="N6_MTASE"/>
    <property type="match status" value="1"/>
</dbReference>
<dbReference type="GO" id="GO:0008168">
    <property type="term" value="F:methyltransferase activity"/>
    <property type="evidence" value="ECO:0007669"/>
    <property type="project" value="InterPro"/>
</dbReference>